<sequence length="136" mass="15287">GARARVPKGARHGPTAVWSTGVVVSWTPQFLGLCLVERQLDLTSVAARLGGSPVWFVRVSYWCREPVCVTRVWHFPTLAHIPGWICYLFIYVVTVKRQAVRVSRRPHTRRLAPSRVAAEGLHHRQCKSLSVVHLGT</sequence>
<keyword evidence="1" id="KW-0472">Membrane</keyword>
<comment type="caution">
    <text evidence="2">The sequence shown here is derived from an EMBL/GenBank/DDBJ whole genome shotgun (WGS) entry which is preliminary data.</text>
</comment>
<evidence type="ECO:0000313" key="3">
    <source>
        <dbReference type="Proteomes" id="UP000652761"/>
    </source>
</evidence>
<proteinExistence type="predicted"/>
<dbReference type="AlphaFoldDB" id="A0A843W6C8"/>
<protein>
    <submittedName>
        <fullName evidence="2">Uncharacterized protein</fullName>
    </submittedName>
</protein>
<feature type="non-terminal residue" evidence="2">
    <location>
        <position position="136"/>
    </location>
</feature>
<keyword evidence="3" id="KW-1185">Reference proteome</keyword>
<evidence type="ECO:0000256" key="1">
    <source>
        <dbReference type="SAM" id="Phobius"/>
    </source>
</evidence>
<reference evidence="2" key="1">
    <citation type="submission" date="2017-07" db="EMBL/GenBank/DDBJ databases">
        <title>Taro Niue Genome Assembly and Annotation.</title>
        <authorList>
            <person name="Atibalentja N."/>
            <person name="Keating K."/>
            <person name="Fields C.J."/>
        </authorList>
    </citation>
    <scope>NUCLEOTIDE SEQUENCE</scope>
    <source>
        <strain evidence="2">Niue_2</strain>
        <tissue evidence="2">Leaf</tissue>
    </source>
</reference>
<feature type="transmembrane region" description="Helical" evidence="1">
    <location>
        <begin position="73"/>
        <end position="95"/>
    </location>
</feature>
<dbReference type="Proteomes" id="UP000652761">
    <property type="component" value="Unassembled WGS sequence"/>
</dbReference>
<dbReference type="EMBL" id="NMUH01002938">
    <property type="protein sequence ID" value="MQM02897.1"/>
    <property type="molecule type" value="Genomic_DNA"/>
</dbReference>
<evidence type="ECO:0000313" key="2">
    <source>
        <dbReference type="EMBL" id="MQM02897.1"/>
    </source>
</evidence>
<keyword evidence="1" id="KW-1133">Transmembrane helix</keyword>
<organism evidence="2 3">
    <name type="scientific">Colocasia esculenta</name>
    <name type="common">Wild taro</name>
    <name type="synonym">Arum esculentum</name>
    <dbReference type="NCBI Taxonomy" id="4460"/>
    <lineage>
        <taxon>Eukaryota</taxon>
        <taxon>Viridiplantae</taxon>
        <taxon>Streptophyta</taxon>
        <taxon>Embryophyta</taxon>
        <taxon>Tracheophyta</taxon>
        <taxon>Spermatophyta</taxon>
        <taxon>Magnoliopsida</taxon>
        <taxon>Liliopsida</taxon>
        <taxon>Araceae</taxon>
        <taxon>Aroideae</taxon>
        <taxon>Colocasieae</taxon>
        <taxon>Colocasia</taxon>
    </lineage>
</organism>
<name>A0A843W6C8_COLES</name>
<accession>A0A843W6C8</accession>
<keyword evidence="1" id="KW-0812">Transmembrane</keyword>
<gene>
    <name evidence="2" type="ORF">Taro_035667</name>
</gene>